<keyword evidence="1" id="KW-0479">Metal-binding</keyword>
<feature type="binding site" evidence="1">
    <location>
        <position position="263"/>
    </location>
    <ligand>
        <name>Mg(2+)</name>
        <dbReference type="ChEBI" id="CHEBI:18420"/>
        <label>1</label>
    </ligand>
</feature>
<dbReference type="InterPro" id="IPR050792">
    <property type="entry name" value="ADP-ribosylglycohydrolase"/>
</dbReference>
<sequence>MEKSRAQGCLLGLACGDALGRPVEFKSPSEIDSDHGNVTEMIGNGTHGQPAGTITDDTEMALCIARSLVEQNAFDPEDVANRFVEWLDSGPFDIGLMTRDALFRIKQGTPWNEAGVDVWHSRPEGSNAGNGSVMRCAPHAIAFRNERNELDRVSRHSSSITHADPRCQWGCILLNRTLANLICDVSDPLGTALEDSSEAPDELWTAIENVHQVLSGERNQSSFESTLSTSGYVVGSLQAAVYYGLSANSAEDAVVQAVNRGHDTDTVGAIAGAVAGARYGVEEIPTRWIEEIDESVELSRLASQLLTVQ</sequence>
<dbReference type="GO" id="GO:0016787">
    <property type="term" value="F:hydrolase activity"/>
    <property type="evidence" value="ECO:0007669"/>
    <property type="project" value="UniProtKB-KW"/>
</dbReference>
<dbReference type="InterPro" id="IPR036705">
    <property type="entry name" value="Ribosyl_crysJ1_sf"/>
</dbReference>
<dbReference type="PANTHER" id="PTHR16222">
    <property type="entry name" value="ADP-RIBOSYLGLYCOHYDROLASE"/>
    <property type="match status" value="1"/>
</dbReference>
<accession>A0A643JXN7</accession>
<organism evidence="2">
    <name type="scientific">Haloferax sp. CBA1149</name>
    <dbReference type="NCBI Taxonomy" id="2650753"/>
    <lineage>
        <taxon>Archaea</taxon>
        <taxon>Methanobacteriati</taxon>
        <taxon>Methanobacteriota</taxon>
        <taxon>Stenosarchaea group</taxon>
        <taxon>Halobacteria</taxon>
        <taxon>Halobacteriales</taxon>
        <taxon>Haloferacaceae</taxon>
        <taxon>Haloferax</taxon>
    </lineage>
</organism>
<dbReference type="Pfam" id="PF03747">
    <property type="entry name" value="ADP_ribosyl_GH"/>
    <property type="match status" value="1"/>
</dbReference>
<protein>
    <submittedName>
        <fullName evidence="2">ADP-ribosylglycohydrolase family protein</fullName>
    </submittedName>
</protein>
<name>A0A643JXN7_9EURY</name>
<keyword evidence="1" id="KW-0460">Magnesium</keyword>
<comment type="cofactor">
    <cofactor evidence="1">
        <name>Mg(2+)</name>
        <dbReference type="ChEBI" id="CHEBI:18420"/>
    </cofactor>
    <text evidence="1">Binds 2 magnesium ions per subunit.</text>
</comment>
<reference evidence="2" key="1">
    <citation type="submission" date="2019-09" db="EMBL/GenBank/DDBJ databases">
        <title>Genomic analysis of Haloferax sp. CBA1149.</title>
        <authorList>
            <person name="Roh S.W."/>
        </authorList>
    </citation>
    <scope>NUCLEOTIDE SEQUENCE</scope>
    <source>
        <strain evidence="2">CBA1149</strain>
    </source>
</reference>
<feature type="binding site" evidence="1">
    <location>
        <position position="266"/>
    </location>
    <ligand>
        <name>Mg(2+)</name>
        <dbReference type="ChEBI" id="CHEBI:18420"/>
        <label>1</label>
    </ligand>
</feature>
<feature type="binding site" evidence="1">
    <location>
        <position position="265"/>
    </location>
    <ligand>
        <name>Mg(2+)</name>
        <dbReference type="ChEBI" id="CHEBI:18420"/>
        <label>1</label>
    </ligand>
</feature>
<dbReference type="InterPro" id="IPR005502">
    <property type="entry name" value="Ribosyl_crysJ1"/>
</dbReference>
<dbReference type="Gene3D" id="1.10.4080.10">
    <property type="entry name" value="ADP-ribosylation/Crystallin J1"/>
    <property type="match status" value="1"/>
</dbReference>
<feature type="binding site" evidence="1">
    <location>
        <position position="56"/>
    </location>
    <ligand>
        <name>Mg(2+)</name>
        <dbReference type="ChEBI" id="CHEBI:18420"/>
        <label>1</label>
    </ligand>
</feature>
<comment type="caution">
    <text evidence="2">The sequence shown here is derived from an EMBL/GenBank/DDBJ whole genome shotgun (WGS) entry which is preliminary data.</text>
</comment>
<feature type="binding site" evidence="1">
    <location>
        <position position="57"/>
    </location>
    <ligand>
        <name>Mg(2+)</name>
        <dbReference type="ChEBI" id="CHEBI:18420"/>
        <label>1</label>
    </ligand>
</feature>
<evidence type="ECO:0000256" key="1">
    <source>
        <dbReference type="PIRSR" id="PIRSR605502-1"/>
    </source>
</evidence>
<dbReference type="AlphaFoldDB" id="A0A643JXN7"/>
<proteinExistence type="predicted"/>
<dbReference type="GO" id="GO:0046872">
    <property type="term" value="F:metal ion binding"/>
    <property type="evidence" value="ECO:0007669"/>
    <property type="project" value="UniProtKB-KW"/>
</dbReference>
<dbReference type="SUPFAM" id="SSF101478">
    <property type="entry name" value="ADP-ribosylglycohydrolase"/>
    <property type="match status" value="1"/>
</dbReference>
<keyword evidence="2" id="KW-0378">Hydrolase</keyword>
<dbReference type="EMBL" id="VZUS01000006">
    <property type="protein sequence ID" value="KAB1184838.1"/>
    <property type="molecule type" value="Genomic_DNA"/>
</dbReference>
<gene>
    <name evidence="2" type="ORF">Hfx1149_17320</name>
</gene>
<evidence type="ECO:0000313" key="2">
    <source>
        <dbReference type="EMBL" id="KAB1184838.1"/>
    </source>
</evidence>
<dbReference type="PANTHER" id="PTHR16222:SF12">
    <property type="entry name" value="ADP-RIBOSYLGLYCOHYDROLASE-RELATED"/>
    <property type="match status" value="1"/>
</dbReference>
<feature type="binding site" evidence="1">
    <location>
        <position position="55"/>
    </location>
    <ligand>
        <name>Mg(2+)</name>
        <dbReference type="ChEBI" id="CHEBI:18420"/>
        <label>1</label>
    </ligand>
</feature>